<protein>
    <recommendedName>
        <fullName evidence="8">Type II secretion system protein GspF domain-containing protein</fullName>
    </recommendedName>
</protein>
<feature type="domain" description="Type II secretion system protein GspF" evidence="8">
    <location>
        <begin position="41"/>
        <end position="163"/>
    </location>
</feature>
<evidence type="ECO:0000313" key="10">
    <source>
        <dbReference type="EMBL" id="MBB2193742.1"/>
    </source>
</evidence>
<keyword evidence="5 7" id="KW-1133">Transmembrane helix</keyword>
<evidence type="ECO:0000256" key="5">
    <source>
        <dbReference type="ARBA" id="ARBA00022989"/>
    </source>
</evidence>
<dbReference type="Proteomes" id="UP000561077">
    <property type="component" value="Unassembled WGS sequence"/>
</dbReference>
<dbReference type="InterPro" id="IPR042094">
    <property type="entry name" value="T2SS_GspF_sf"/>
</dbReference>
<gene>
    <name evidence="10" type="ORF">HLH25_08810</name>
    <name evidence="9" type="ORF">HLH26_08045</name>
</gene>
<reference evidence="11 12" key="1">
    <citation type="submission" date="2020-04" db="EMBL/GenBank/DDBJ databases">
        <title>Description of novel Gluconacetobacter.</title>
        <authorList>
            <person name="Sombolestani A."/>
        </authorList>
    </citation>
    <scope>NUCLEOTIDE SEQUENCE [LARGE SCALE GENOMIC DNA]</scope>
    <source>
        <strain evidence="10 11">LMG 1728</strain>
        <strain evidence="9 12">LMG 1731</strain>
    </source>
</reference>
<keyword evidence="3" id="KW-1003">Cell membrane</keyword>
<dbReference type="RefSeq" id="WP_182973702.1">
    <property type="nucleotide sequence ID" value="NZ_JABEQN010000008.1"/>
</dbReference>
<keyword evidence="4 7" id="KW-0812">Transmembrane</keyword>
<sequence>MTLNIVYTSSARSRPGVTANLTEWLDVHMSFRWRTRAQLYRMISVRMRQNASVDRILRMYSRQQKRRRRSSVPRLLDSVLRRMTEQGLPFAEALRPYIPDDEYMMILSGERAGDIGSAMDLVCDIKTRTGRIMRAARSAAFQPLMYIVVLFIYLYAMAKMVIPSLLHGVPGQHAASTSQDVLVFAANLATGANAFIILGSLIATVVAVWLSLPRLTGPLRVVLERMPPWSIYRNIQGYIWISSFIALVRAGMTDTDALAHQMQGASPWLAERLGAILARLGPRGMSLPEAMEDSGLAFPSPEVIDDIEASWGGKGAYGRLLESSKMWADEIELSTLAQAAAIKSFATTLMMLLAGALIVASNNIGSNMGGGQPM</sequence>
<evidence type="ECO:0000256" key="4">
    <source>
        <dbReference type="ARBA" id="ARBA00022692"/>
    </source>
</evidence>
<organism evidence="9 12">
    <name type="scientific">Gluconacetobacter dulcium</name>
    <dbReference type="NCBI Taxonomy" id="2729096"/>
    <lineage>
        <taxon>Bacteria</taxon>
        <taxon>Pseudomonadati</taxon>
        <taxon>Pseudomonadota</taxon>
        <taxon>Alphaproteobacteria</taxon>
        <taxon>Acetobacterales</taxon>
        <taxon>Acetobacteraceae</taxon>
        <taxon>Gluconacetobacter</taxon>
    </lineage>
</organism>
<dbReference type="PANTHER" id="PTHR30012:SF0">
    <property type="entry name" value="TYPE II SECRETION SYSTEM PROTEIN F-RELATED"/>
    <property type="match status" value="1"/>
</dbReference>
<evidence type="ECO:0000256" key="1">
    <source>
        <dbReference type="ARBA" id="ARBA00004651"/>
    </source>
</evidence>
<evidence type="ECO:0000256" key="2">
    <source>
        <dbReference type="ARBA" id="ARBA00005745"/>
    </source>
</evidence>
<dbReference type="Gene3D" id="1.20.81.30">
    <property type="entry name" value="Type II secretion system (T2SS), domain F"/>
    <property type="match status" value="1"/>
</dbReference>
<keyword evidence="6 7" id="KW-0472">Membrane</keyword>
<evidence type="ECO:0000313" key="11">
    <source>
        <dbReference type="Proteomes" id="UP000540490"/>
    </source>
</evidence>
<evidence type="ECO:0000313" key="9">
    <source>
        <dbReference type="EMBL" id="MBB2164491.1"/>
    </source>
</evidence>
<evidence type="ECO:0000256" key="3">
    <source>
        <dbReference type="ARBA" id="ARBA00022475"/>
    </source>
</evidence>
<feature type="transmembrane region" description="Helical" evidence="7">
    <location>
        <begin position="182"/>
        <end position="210"/>
    </location>
</feature>
<evidence type="ECO:0000313" key="12">
    <source>
        <dbReference type="Proteomes" id="UP000561077"/>
    </source>
</evidence>
<evidence type="ECO:0000256" key="6">
    <source>
        <dbReference type="ARBA" id="ARBA00023136"/>
    </source>
</evidence>
<accession>A0A7W4IKC6</accession>
<dbReference type="GO" id="GO:0005886">
    <property type="term" value="C:plasma membrane"/>
    <property type="evidence" value="ECO:0007669"/>
    <property type="project" value="UniProtKB-SubCell"/>
</dbReference>
<comment type="similarity">
    <text evidence="2">Belongs to the GSP F family.</text>
</comment>
<dbReference type="Pfam" id="PF00482">
    <property type="entry name" value="T2SSF"/>
    <property type="match status" value="1"/>
</dbReference>
<feature type="transmembrane region" description="Helical" evidence="7">
    <location>
        <begin position="143"/>
        <end position="162"/>
    </location>
</feature>
<evidence type="ECO:0000259" key="8">
    <source>
        <dbReference type="Pfam" id="PF00482"/>
    </source>
</evidence>
<dbReference type="InterPro" id="IPR018076">
    <property type="entry name" value="T2SS_GspF_dom"/>
</dbReference>
<dbReference type="PANTHER" id="PTHR30012">
    <property type="entry name" value="GENERAL SECRETION PATHWAY PROTEIN"/>
    <property type="match status" value="1"/>
</dbReference>
<dbReference type="EMBL" id="JABEQO010000008">
    <property type="protein sequence ID" value="MBB2164491.1"/>
    <property type="molecule type" value="Genomic_DNA"/>
</dbReference>
<feature type="transmembrane region" description="Helical" evidence="7">
    <location>
        <begin position="336"/>
        <end position="360"/>
    </location>
</feature>
<evidence type="ECO:0000256" key="7">
    <source>
        <dbReference type="SAM" id="Phobius"/>
    </source>
</evidence>
<feature type="transmembrane region" description="Helical" evidence="7">
    <location>
        <begin position="231"/>
        <end position="252"/>
    </location>
</feature>
<dbReference type="InterPro" id="IPR003004">
    <property type="entry name" value="GspF/PilC"/>
</dbReference>
<comment type="caution">
    <text evidence="9">The sequence shown here is derived from an EMBL/GenBank/DDBJ whole genome shotgun (WGS) entry which is preliminary data.</text>
</comment>
<dbReference type="EMBL" id="JABEQN010000008">
    <property type="protein sequence ID" value="MBB2193742.1"/>
    <property type="molecule type" value="Genomic_DNA"/>
</dbReference>
<dbReference type="AlphaFoldDB" id="A0A7W4IKC6"/>
<proteinExistence type="inferred from homology"/>
<keyword evidence="11" id="KW-1185">Reference proteome</keyword>
<dbReference type="Proteomes" id="UP000540490">
    <property type="component" value="Unassembled WGS sequence"/>
</dbReference>
<name>A0A7W4IKC6_9PROT</name>
<comment type="subcellular location">
    <subcellularLocation>
        <location evidence="1">Cell membrane</location>
        <topology evidence="1">Multi-pass membrane protein</topology>
    </subcellularLocation>
</comment>